<feature type="compositionally biased region" description="Low complexity" evidence="1">
    <location>
        <begin position="69"/>
        <end position="107"/>
    </location>
</feature>
<feature type="compositionally biased region" description="Basic and acidic residues" evidence="1">
    <location>
        <begin position="203"/>
        <end position="217"/>
    </location>
</feature>
<sequence length="285" mass="30402">MIKDKTANNKNKINSICKLSCAYFLCAISVSFLFSMSCFNACHAARLVFQCFADEVVVCACLRYLTRDTSTSSSSSSDSSSSSNSSSTSSTSSSSSSSTSSSSRESSPAPPPKAARKSRSRVKRRSDAPLTKPTGSTPPEKSASDGVPVEKPTESRPPSPEAPPEDTQKSAPDSVPVGEPTGSLPASPAALPEEVIDEPLDLSSRESVEPAPLRRESTPSPPVPLDLSPKKRRVSTDAVPARTRRVLPAPNRRALTRAASADERRPGSWGLLRTPPRSSRDERHF</sequence>
<keyword evidence="2" id="KW-1185">Reference proteome</keyword>
<gene>
    <name evidence="3" type="primary">LOC117645471</name>
</gene>
<protein>
    <submittedName>
        <fullName evidence="3">Histone-lysine N-methyltransferase SETD1A-like isoform X2</fullName>
    </submittedName>
</protein>
<feature type="region of interest" description="Disordered" evidence="1">
    <location>
        <begin position="69"/>
        <end position="285"/>
    </location>
</feature>
<reference evidence="3" key="1">
    <citation type="submission" date="2025-08" db="UniProtKB">
        <authorList>
            <consortium name="RefSeq"/>
        </authorList>
    </citation>
    <scope>IDENTIFICATION</scope>
    <source>
        <tissue evidence="3">Total insect</tissue>
    </source>
</reference>
<dbReference type="RefSeq" id="XP_034241598.1">
    <property type="nucleotide sequence ID" value="XM_034385707.1"/>
</dbReference>
<dbReference type="AlphaFoldDB" id="A0A6P8YNR7"/>
<accession>A0A6P8YNR7</accession>
<feature type="compositionally biased region" description="Basic residues" evidence="1">
    <location>
        <begin position="114"/>
        <end position="124"/>
    </location>
</feature>
<proteinExistence type="predicted"/>
<organism evidence="3">
    <name type="scientific">Thrips palmi</name>
    <name type="common">Melon thrips</name>
    <dbReference type="NCBI Taxonomy" id="161013"/>
    <lineage>
        <taxon>Eukaryota</taxon>
        <taxon>Metazoa</taxon>
        <taxon>Ecdysozoa</taxon>
        <taxon>Arthropoda</taxon>
        <taxon>Hexapoda</taxon>
        <taxon>Insecta</taxon>
        <taxon>Pterygota</taxon>
        <taxon>Neoptera</taxon>
        <taxon>Paraneoptera</taxon>
        <taxon>Thysanoptera</taxon>
        <taxon>Terebrantia</taxon>
        <taxon>Thripoidea</taxon>
        <taxon>Thripidae</taxon>
        <taxon>Thrips</taxon>
    </lineage>
</organism>
<dbReference type="GeneID" id="117645471"/>
<name>A0A6P8YNR7_THRPL</name>
<dbReference type="Proteomes" id="UP000515158">
    <property type="component" value="Unplaced"/>
</dbReference>
<evidence type="ECO:0000313" key="2">
    <source>
        <dbReference type="Proteomes" id="UP000515158"/>
    </source>
</evidence>
<evidence type="ECO:0000313" key="3">
    <source>
        <dbReference type="RefSeq" id="XP_034241598.1"/>
    </source>
</evidence>
<evidence type="ECO:0000256" key="1">
    <source>
        <dbReference type="SAM" id="MobiDB-lite"/>
    </source>
</evidence>